<dbReference type="OrthoDB" id="799624at2"/>
<dbReference type="Proteomes" id="UP000078459">
    <property type="component" value="Unassembled WGS sequence"/>
</dbReference>
<comment type="caution">
    <text evidence="1">The sequence shown here is derived from an EMBL/GenBank/DDBJ whole genome shotgun (WGS) entry which is preliminary data.</text>
</comment>
<keyword evidence="2" id="KW-1185">Reference proteome</keyword>
<dbReference type="AlphaFoldDB" id="A0A179DA61"/>
<sequence length="152" mass="17364">MENQRKSMKLKASTLKAMTERYKLLQRRVKDVDGSLKDDTESVWISRDEMVEFLKANENATGIRIYFGSTGVIEDYRCRSGYENQTNLILVPTIVQPGKKNIMVYNDNFKLNNDKFLNDGEVFVFGGEEGYGEDDYEICPPPSGKCKGIEIL</sequence>
<gene>
    <name evidence="1" type="ORF">A5893_16295</name>
</gene>
<reference evidence="1 2" key="1">
    <citation type="submission" date="2016-04" db="EMBL/GenBank/DDBJ databases">
        <authorList>
            <person name="Evans L.H."/>
            <person name="Alamgir A."/>
            <person name="Owens N."/>
            <person name="Weber N.D."/>
            <person name="Virtaneva K."/>
            <person name="Barbian K."/>
            <person name="Babar A."/>
            <person name="Rosenke K."/>
        </authorList>
    </citation>
    <scope>NUCLEOTIDE SEQUENCE [LARGE SCALE GENOMIC DNA]</scope>
    <source>
        <strain evidence="1 2">CCM 8644</strain>
    </source>
</reference>
<reference evidence="1 2" key="2">
    <citation type="submission" date="2016-06" db="EMBL/GenBank/DDBJ databases">
        <title>Pedobacter psychrophilus sp. nov., isolated from Antarctic fragmentary rock.</title>
        <authorList>
            <person name="Svec P."/>
        </authorList>
    </citation>
    <scope>NUCLEOTIDE SEQUENCE [LARGE SCALE GENOMIC DNA]</scope>
    <source>
        <strain evidence="1 2">CCM 8644</strain>
    </source>
</reference>
<dbReference type="EMBL" id="LWHJ01000032">
    <property type="protein sequence ID" value="OAQ37931.1"/>
    <property type="molecule type" value="Genomic_DNA"/>
</dbReference>
<evidence type="ECO:0000313" key="1">
    <source>
        <dbReference type="EMBL" id="OAQ37931.1"/>
    </source>
</evidence>
<name>A0A179DA61_9SPHI</name>
<accession>A0A179DA61</accession>
<evidence type="ECO:0000313" key="2">
    <source>
        <dbReference type="Proteomes" id="UP000078459"/>
    </source>
</evidence>
<dbReference type="STRING" id="1826909.A5893_16295"/>
<protein>
    <submittedName>
        <fullName evidence="1">Uncharacterized protein</fullName>
    </submittedName>
</protein>
<organism evidence="1 2">
    <name type="scientific">Pedobacter psychrophilus</name>
    <dbReference type="NCBI Taxonomy" id="1826909"/>
    <lineage>
        <taxon>Bacteria</taxon>
        <taxon>Pseudomonadati</taxon>
        <taxon>Bacteroidota</taxon>
        <taxon>Sphingobacteriia</taxon>
        <taxon>Sphingobacteriales</taxon>
        <taxon>Sphingobacteriaceae</taxon>
        <taxon>Pedobacter</taxon>
    </lineage>
</organism>
<proteinExistence type="predicted"/>
<dbReference type="RefSeq" id="WP_068823754.1">
    <property type="nucleotide sequence ID" value="NZ_LWHJ01000032.1"/>
</dbReference>